<dbReference type="Gene3D" id="1.10.510.10">
    <property type="entry name" value="Transferase(Phosphotransferase) domain 1"/>
    <property type="match status" value="1"/>
</dbReference>
<feature type="region of interest" description="Disordered" evidence="1">
    <location>
        <begin position="21"/>
        <end position="125"/>
    </location>
</feature>
<dbReference type="Proteomes" id="UP000015105">
    <property type="component" value="Chromosome 2D"/>
</dbReference>
<dbReference type="Pfam" id="PF00069">
    <property type="entry name" value="Pkinase"/>
    <property type="match status" value="1"/>
</dbReference>
<sequence>PVWSCGVDGWVSRMGEESARLVQNPNLHPHSRPSPSLLSSPAAPPSSPHSSPPLPRAPPPPLPSFSCSRRGAPASPPLPLPTPRSRRCCRSPPTRPRWRSGRSPPCSPATTTTPQRTTRRRPTSTQTLAQLKAKLVARWGRARGWRGARGGATDPRRAGRAGARGARRRAPRRRRRPRNGRSWRLPAPIYPLRPDEACGLEWPTCYKIIKGTCEGINYLHNSQERHIYHLNLKPGNILLDKSMTPKIADLGLSRLVDSIETDEPDMRQGTLWDGGVPEGLSCELTGVGVHRRGF</sequence>
<feature type="compositionally biased region" description="Low complexity" evidence="1">
    <location>
        <begin position="101"/>
        <end position="116"/>
    </location>
</feature>
<feature type="domain" description="Protein kinase" evidence="2">
    <location>
        <begin position="1"/>
        <end position="294"/>
    </location>
</feature>
<feature type="region of interest" description="Disordered" evidence="1">
    <location>
        <begin position="143"/>
        <end position="182"/>
    </location>
</feature>
<reference evidence="3" key="4">
    <citation type="submission" date="2019-03" db="UniProtKB">
        <authorList>
            <consortium name="EnsemblPlants"/>
        </authorList>
    </citation>
    <scope>IDENTIFICATION</scope>
</reference>
<feature type="compositionally biased region" description="Pro residues" evidence="1">
    <location>
        <begin position="42"/>
        <end position="63"/>
    </location>
</feature>
<dbReference type="PANTHER" id="PTHR45707">
    <property type="entry name" value="C2 CALCIUM/LIPID-BINDING PLANT PHOSPHORIBOSYLTRANSFERASE FAMILY PROTEIN"/>
    <property type="match status" value="1"/>
</dbReference>
<dbReference type="PROSITE" id="PS50011">
    <property type="entry name" value="PROTEIN_KINASE_DOM"/>
    <property type="match status" value="1"/>
</dbReference>
<accession>A0A453BPI5</accession>
<dbReference type="GO" id="GO:0005524">
    <property type="term" value="F:ATP binding"/>
    <property type="evidence" value="ECO:0007669"/>
    <property type="project" value="InterPro"/>
</dbReference>
<dbReference type="GO" id="GO:0004672">
    <property type="term" value="F:protein kinase activity"/>
    <property type="evidence" value="ECO:0007669"/>
    <property type="project" value="InterPro"/>
</dbReference>
<evidence type="ECO:0000313" key="4">
    <source>
        <dbReference type="Proteomes" id="UP000015105"/>
    </source>
</evidence>
<reference evidence="3" key="3">
    <citation type="journal article" date="2017" name="Nature">
        <title>Genome sequence of the progenitor of the wheat D genome Aegilops tauschii.</title>
        <authorList>
            <person name="Luo M.C."/>
            <person name="Gu Y.Q."/>
            <person name="Puiu D."/>
            <person name="Wang H."/>
            <person name="Twardziok S.O."/>
            <person name="Deal K.R."/>
            <person name="Huo N."/>
            <person name="Zhu T."/>
            <person name="Wang L."/>
            <person name="Wang Y."/>
            <person name="McGuire P.E."/>
            <person name="Liu S."/>
            <person name="Long H."/>
            <person name="Ramasamy R.K."/>
            <person name="Rodriguez J.C."/>
            <person name="Van S.L."/>
            <person name="Yuan L."/>
            <person name="Wang Z."/>
            <person name="Xia Z."/>
            <person name="Xiao L."/>
            <person name="Anderson O.D."/>
            <person name="Ouyang S."/>
            <person name="Liang Y."/>
            <person name="Zimin A.V."/>
            <person name="Pertea G."/>
            <person name="Qi P."/>
            <person name="Bennetzen J.L."/>
            <person name="Dai X."/>
            <person name="Dawson M.W."/>
            <person name="Muller H.G."/>
            <person name="Kugler K."/>
            <person name="Rivarola-Duarte L."/>
            <person name="Spannagl M."/>
            <person name="Mayer K.F.X."/>
            <person name="Lu F.H."/>
            <person name="Bevan M.W."/>
            <person name="Leroy P."/>
            <person name="Li P."/>
            <person name="You F.M."/>
            <person name="Sun Q."/>
            <person name="Liu Z."/>
            <person name="Lyons E."/>
            <person name="Wicker T."/>
            <person name="Salzberg S.L."/>
            <person name="Devos K.M."/>
            <person name="Dvorak J."/>
        </authorList>
    </citation>
    <scope>NUCLEOTIDE SEQUENCE [LARGE SCALE GENOMIC DNA]</scope>
    <source>
        <strain evidence="3">cv. AL8/78</strain>
    </source>
</reference>
<reference evidence="4" key="1">
    <citation type="journal article" date="2014" name="Science">
        <title>Ancient hybridizations among the ancestral genomes of bread wheat.</title>
        <authorList>
            <consortium name="International Wheat Genome Sequencing Consortium,"/>
            <person name="Marcussen T."/>
            <person name="Sandve S.R."/>
            <person name="Heier L."/>
            <person name="Spannagl M."/>
            <person name="Pfeifer M."/>
            <person name="Jakobsen K.S."/>
            <person name="Wulff B.B."/>
            <person name="Steuernagel B."/>
            <person name="Mayer K.F."/>
            <person name="Olsen O.A."/>
        </authorList>
    </citation>
    <scope>NUCLEOTIDE SEQUENCE [LARGE SCALE GENOMIC DNA]</scope>
    <source>
        <strain evidence="4">cv. AL8/78</strain>
    </source>
</reference>
<protein>
    <recommendedName>
        <fullName evidence="2">Protein kinase domain-containing protein</fullName>
    </recommendedName>
</protein>
<dbReference type="STRING" id="200361.A0A453BPI5"/>
<name>A0A453BPI5_AEGTS</name>
<dbReference type="SUPFAM" id="SSF56112">
    <property type="entry name" value="Protein kinase-like (PK-like)"/>
    <property type="match status" value="1"/>
</dbReference>
<dbReference type="InterPro" id="IPR000719">
    <property type="entry name" value="Prot_kinase_dom"/>
</dbReference>
<dbReference type="PANTHER" id="PTHR45707:SF46">
    <property type="entry name" value="PROTEIN KINASE DOMAIN-CONTAINING PROTEIN"/>
    <property type="match status" value="1"/>
</dbReference>
<reference evidence="4" key="2">
    <citation type="journal article" date="2017" name="Nat. Plants">
        <title>The Aegilops tauschii genome reveals multiple impacts of transposons.</title>
        <authorList>
            <person name="Zhao G."/>
            <person name="Zou C."/>
            <person name="Li K."/>
            <person name="Wang K."/>
            <person name="Li T."/>
            <person name="Gao L."/>
            <person name="Zhang X."/>
            <person name="Wang H."/>
            <person name="Yang Z."/>
            <person name="Liu X."/>
            <person name="Jiang W."/>
            <person name="Mao L."/>
            <person name="Kong X."/>
            <person name="Jiao Y."/>
            <person name="Jia J."/>
        </authorList>
    </citation>
    <scope>NUCLEOTIDE SEQUENCE [LARGE SCALE GENOMIC DNA]</scope>
    <source>
        <strain evidence="4">cv. AL8/78</strain>
    </source>
</reference>
<evidence type="ECO:0000259" key="2">
    <source>
        <dbReference type="PROSITE" id="PS50011"/>
    </source>
</evidence>
<dbReference type="EnsemblPlants" id="AET2Gv20585600.10">
    <property type="protein sequence ID" value="AET2Gv20585600.10"/>
    <property type="gene ID" value="AET2Gv20585600"/>
</dbReference>
<evidence type="ECO:0000256" key="1">
    <source>
        <dbReference type="SAM" id="MobiDB-lite"/>
    </source>
</evidence>
<organism evidence="3 4">
    <name type="scientific">Aegilops tauschii subsp. strangulata</name>
    <name type="common">Goatgrass</name>
    <dbReference type="NCBI Taxonomy" id="200361"/>
    <lineage>
        <taxon>Eukaryota</taxon>
        <taxon>Viridiplantae</taxon>
        <taxon>Streptophyta</taxon>
        <taxon>Embryophyta</taxon>
        <taxon>Tracheophyta</taxon>
        <taxon>Spermatophyta</taxon>
        <taxon>Magnoliopsida</taxon>
        <taxon>Liliopsida</taxon>
        <taxon>Poales</taxon>
        <taxon>Poaceae</taxon>
        <taxon>BOP clade</taxon>
        <taxon>Pooideae</taxon>
        <taxon>Triticodae</taxon>
        <taxon>Triticeae</taxon>
        <taxon>Triticinae</taxon>
        <taxon>Aegilops</taxon>
    </lineage>
</organism>
<proteinExistence type="predicted"/>
<dbReference type="AlphaFoldDB" id="A0A453BPI5"/>
<dbReference type="InterPro" id="IPR011009">
    <property type="entry name" value="Kinase-like_dom_sf"/>
</dbReference>
<reference evidence="3" key="5">
    <citation type="journal article" date="2021" name="G3 (Bethesda)">
        <title>Aegilops tauschii genome assembly Aet v5.0 features greater sequence contiguity and improved annotation.</title>
        <authorList>
            <person name="Wang L."/>
            <person name="Zhu T."/>
            <person name="Rodriguez J.C."/>
            <person name="Deal K.R."/>
            <person name="Dubcovsky J."/>
            <person name="McGuire P.E."/>
            <person name="Lux T."/>
            <person name="Spannagl M."/>
            <person name="Mayer K.F.X."/>
            <person name="Baldrich P."/>
            <person name="Meyers B.C."/>
            <person name="Huo N."/>
            <person name="Gu Y.Q."/>
            <person name="Zhou H."/>
            <person name="Devos K.M."/>
            <person name="Bennetzen J.L."/>
            <person name="Unver T."/>
            <person name="Budak H."/>
            <person name="Gulick P.J."/>
            <person name="Galiba G."/>
            <person name="Kalapos B."/>
            <person name="Nelson D.R."/>
            <person name="Li P."/>
            <person name="You F.M."/>
            <person name="Luo M.C."/>
            <person name="Dvorak J."/>
        </authorList>
    </citation>
    <scope>NUCLEOTIDE SEQUENCE [LARGE SCALE GENOMIC DNA]</scope>
    <source>
        <strain evidence="3">cv. AL8/78</strain>
    </source>
</reference>
<evidence type="ECO:0000313" key="3">
    <source>
        <dbReference type="EnsemblPlants" id="AET2Gv20585600.10"/>
    </source>
</evidence>
<keyword evidence="4" id="KW-1185">Reference proteome</keyword>
<dbReference type="Gramene" id="AET2Gv20585600.10">
    <property type="protein sequence ID" value="AET2Gv20585600.10"/>
    <property type="gene ID" value="AET2Gv20585600"/>
</dbReference>
<feature type="compositionally biased region" description="Basic residues" evidence="1">
    <location>
        <begin position="165"/>
        <end position="181"/>
    </location>
</feature>